<evidence type="ECO:0000313" key="2">
    <source>
        <dbReference type="Proteomes" id="UP000626656"/>
    </source>
</evidence>
<accession>A0ABM8M706</accession>
<comment type="caution">
    <text evidence="1">The sequence shown here is derived from an EMBL/GenBank/DDBJ whole genome shotgun (WGS) entry which is preliminary data.</text>
</comment>
<dbReference type="Proteomes" id="UP000626656">
    <property type="component" value="Unassembled WGS sequence"/>
</dbReference>
<proteinExistence type="predicted"/>
<name>A0ABM8M706_9GAMM</name>
<protein>
    <submittedName>
        <fullName evidence="1">Uncharacterized protein</fullName>
    </submittedName>
</protein>
<keyword evidence="2" id="KW-1185">Reference proteome</keyword>
<gene>
    <name evidence="1" type="ORF">AZO1586I_743</name>
</gene>
<evidence type="ECO:0000313" key="1">
    <source>
        <dbReference type="EMBL" id="CAB5501066.1"/>
    </source>
</evidence>
<sequence>MQIQLLASIPFFQFYLETGEKKHLLKLLNYKKVQINADVLCQIPPLESTAVDYILKNSTTQGFFKNISLLLIQFKRL</sequence>
<dbReference type="EMBL" id="CAHJWF010000197">
    <property type="protein sequence ID" value="CAB5501066.1"/>
    <property type="molecule type" value="Genomic_DNA"/>
</dbReference>
<organism evidence="1 2">
    <name type="scientific">Bathymodiolus thermophilus thioautotrophic gill symbiont</name>
    <dbReference type="NCBI Taxonomy" id="2360"/>
    <lineage>
        <taxon>Bacteria</taxon>
        <taxon>Pseudomonadati</taxon>
        <taxon>Pseudomonadota</taxon>
        <taxon>Gammaproteobacteria</taxon>
        <taxon>sulfur-oxidizing symbionts</taxon>
    </lineage>
</organism>
<reference evidence="1 2" key="1">
    <citation type="submission" date="2020-05" db="EMBL/GenBank/DDBJ databases">
        <authorList>
            <person name="Petersen J."/>
            <person name="Sayavedra L."/>
        </authorList>
    </citation>
    <scope>NUCLEOTIDE SEQUENCE [LARGE SCALE GENOMIC DNA]</scope>
    <source>
        <strain evidence="1">B azoricus SOX ET2 1586I</strain>
    </source>
</reference>
<dbReference type="RefSeq" id="WP_090714599.1">
    <property type="nucleotide sequence ID" value="NZ_CAHJWF010000197.1"/>
</dbReference>